<dbReference type="AlphaFoldDB" id="W1NJB7"/>
<dbReference type="Pfam" id="PF07797">
    <property type="entry name" value="DUF1639"/>
    <property type="match status" value="1"/>
</dbReference>
<accession>W1NJB7</accession>
<organism evidence="1 2">
    <name type="scientific">Amborella trichopoda</name>
    <dbReference type="NCBI Taxonomy" id="13333"/>
    <lineage>
        <taxon>Eukaryota</taxon>
        <taxon>Viridiplantae</taxon>
        <taxon>Streptophyta</taxon>
        <taxon>Embryophyta</taxon>
        <taxon>Tracheophyta</taxon>
        <taxon>Spermatophyta</taxon>
        <taxon>Magnoliopsida</taxon>
        <taxon>Amborellales</taxon>
        <taxon>Amborellaceae</taxon>
        <taxon>Amborella</taxon>
    </lineage>
</organism>
<gene>
    <name evidence="1" type="ORF">AMTR_s00008p00134880</name>
</gene>
<keyword evidence="2" id="KW-1185">Reference proteome</keyword>
<sequence length="63" mass="7178">MIEDDLLAMGAKLPLKPKKRPAAAKKYIRDICIRNDLPHISPARYLVKEANSVQEDEDKDDDD</sequence>
<name>W1NJB7_AMBTC</name>
<dbReference type="Gramene" id="ERM95314">
    <property type="protein sequence ID" value="ERM95314"/>
    <property type="gene ID" value="AMTR_s00008p00134880"/>
</dbReference>
<protein>
    <submittedName>
        <fullName evidence="1">Uncharacterized protein</fullName>
    </submittedName>
</protein>
<dbReference type="HOGENOM" id="CLU_197797_0_0_1"/>
<proteinExistence type="predicted"/>
<evidence type="ECO:0000313" key="2">
    <source>
        <dbReference type="Proteomes" id="UP000017836"/>
    </source>
</evidence>
<dbReference type="InterPro" id="IPR012438">
    <property type="entry name" value="DUF1639"/>
</dbReference>
<dbReference type="Proteomes" id="UP000017836">
    <property type="component" value="Unassembled WGS sequence"/>
</dbReference>
<evidence type="ECO:0000313" key="1">
    <source>
        <dbReference type="EMBL" id="ERM95314.1"/>
    </source>
</evidence>
<dbReference type="EMBL" id="KI397486">
    <property type="protein sequence ID" value="ERM95314.1"/>
    <property type="molecule type" value="Genomic_DNA"/>
</dbReference>
<reference evidence="2" key="1">
    <citation type="journal article" date="2013" name="Science">
        <title>The Amborella genome and the evolution of flowering plants.</title>
        <authorList>
            <consortium name="Amborella Genome Project"/>
        </authorList>
    </citation>
    <scope>NUCLEOTIDE SEQUENCE [LARGE SCALE GENOMIC DNA]</scope>
</reference>